<gene>
    <name evidence="7" type="ORF">CEP50_18055</name>
</gene>
<sequence length="112" mass="11881">MSPGSEERRRPPGLPTERTALAWLRTYLAFLGGSLVLLRLMAHTRPELAVGAACVLLPTAGVAGGLAVRRYHLGNREVPPENQSLPDGRLPAVLTLLAILVAALGTLHVLFG</sequence>
<keyword evidence="3 5" id="KW-1133">Transmembrane helix</keyword>
<evidence type="ECO:0000256" key="3">
    <source>
        <dbReference type="ARBA" id="ARBA00022989"/>
    </source>
</evidence>
<evidence type="ECO:0000313" key="7">
    <source>
        <dbReference type="EMBL" id="PRW61950.1"/>
    </source>
</evidence>
<reference evidence="7 8" key="1">
    <citation type="submission" date="2018-03" db="EMBL/GenBank/DDBJ databases">
        <title>Actinopolyspora mortivallis from Sahara, screening for active biomolecules.</title>
        <authorList>
            <person name="Selama O."/>
            <person name="Wellington E.M.H."/>
            <person name="Hacene H."/>
        </authorList>
    </citation>
    <scope>NUCLEOTIDE SEQUENCE [LARGE SCALE GENOMIC DNA]</scope>
    <source>
        <strain evidence="7 8">M5A</strain>
    </source>
</reference>
<evidence type="ECO:0000313" key="8">
    <source>
        <dbReference type="Proteomes" id="UP000239352"/>
    </source>
</evidence>
<keyword evidence="4 5" id="KW-0472">Membrane</keyword>
<name>A0A2T0GS80_ACTMO</name>
<keyword evidence="8" id="KW-1185">Reference proteome</keyword>
<dbReference type="Proteomes" id="UP000239352">
    <property type="component" value="Unassembled WGS sequence"/>
</dbReference>
<dbReference type="InParanoid" id="A0A2T0GS80"/>
<feature type="transmembrane region" description="Helical" evidence="5">
    <location>
        <begin position="20"/>
        <end position="41"/>
    </location>
</feature>
<comment type="subcellular location">
    <subcellularLocation>
        <location evidence="1">Endomembrane system</location>
        <topology evidence="1">Multi-pass membrane protein</topology>
    </subcellularLocation>
</comment>
<comment type="caution">
    <text evidence="7">The sequence shown here is derived from an EMBL/GenBank/DDBJ whole genome shotgun (WGS) entry which is preliminary data.</text>
</comment>
<proteinExistence type="predicted"/>
<feature type="transmembrane region" description="Helical" evidence="5">
    <location>
        <begin position="48"/>
        <end position="68"/>
    </location>
</feature>
<feature type="transmembrane region" description="Helical" evidence="5">
    <location>
        <begin position="88"/>
        <end position="111"/>
    </location>
</feature>
<dbReference type="InterPro" id="IPR003807">
    <property type="entry name" value="DUF202"/>
</dbReference>
<dbReference type="EMBL" id="PVSR01000048">
    <property type="protein sequence ID" value="PRW61950.1"/>
    <property type="molecule type" value="Genomic_DNA"/>
</dbReference>
<evidence type="ECO:0000256" key="1">
    <source>
        <dbReference type="ARBA" id="ARBA00004127"/>
    </source>
</evidence>
<protein>
    <submittedName>
        <fullName evidence="7">DUF202 domain-containing protein</fullName>
    </submittedName>
</protein>
<evidence type="ECO:0000259" key="6">
    <source>
        <dbReference type="Pfam" id="PF02656"/>
    </source>
</evidence>
<evidence type="ECO:0000256" key="4">
    <source>
        <dbReference type="ARBA" id="ARBA00023136"/>
    </source>
</evidence>
<evidence type="ECO:0000256" key="5">
    <source>
        <dbReference type="SAM" id="Phobius"/>
    </source>
</evidence>
<organism evidence="7 8">
    <name type="scientific">Actinopolyspora mortivallis</name>
    <dbReference type="NCBI Taxonomy" id="33906"/>
    <lineage>
        <taxon>Bacteria</taxon>
        <taxon>Bacillati</taxon>
        <taxon>Actinomycetota</taxon>
        <taxon>Actinomycetes</taxon>
        <taxon>Actinopolysporales</taxon>
        <taxon>Actinopolysporaceae</taxon>
        <taxon>Actinopolyspora</taxon>
    </lineage>
</organism>
<dbReference type="GO" id="GO:0012505">
    <property type="term" value="C:endomembrane system"/>
    <property type="evidence" value="ECO:0007669"/>
    <property type="project" value="UniProtKB-SubCell"/>
</dbReference>
<dbReference type="Pfam" id="PF02656">
    <property type="entry name" value="DUF202"/>
    <property type="match status" value="1"/>
</dbReference>
<dbReference type="AlphaFoldDB" id="A0A2T0GS80"/>
<keyword evidence="2 5" id="KW-0812">Transmembrane</keyword>
<dbReference type="RefSeq" id="WP_106115125.1">
    <property type="nucleotide sequence ID" value="NZ_PVSR01000048.1"/>
</dbReference>
<feature type="domain" description="DUF202" evidence="6">
    <location>
        <begin position="12"/>
        <end position="72"/>
    </location>
</feature>
<evidence type="ECO:0000256" key="2">
    <source>
        <dbReference type="ARBA" id="ARBA00022692"/>
    </source>
</evidence>
<accession>A0A2T0GS80</accession>